<dbReference type="GeneTree" id="ENSGT00940000176846"/>
<keyword evidence="2" id="KW-1185">Reference proteome</keyword>
<name>A0A3B3CJG6_ORYME</name>
<dbReference type="OMA" id="PLHYSRC"/>
<reference evidence="1" key="2">
    <citation type="submission" date="2025-09" db="UniProtKB">
        <authorList>
            <consortium name="Ensembl"/>
        </authorList>
    </citation>
    <scope>IDENTIFICATION</scope>
</reference>
<accession>A0A3B3CJG6</accession>
<dbReference type="STRING" id="30732.ENSOMEP00000017731"/>
<sequence>MLDCGTDKNLKNYRFNTNIVCDRPRSGAPPVTGRNHNQYLRTYGSANAKQLQTLLPGVRGTRVSRQTIHNQHHHFGLNARQPLHYSRCVWLQKT</sequence>
<proteinExistence type="predicted"/>
<protein>
    <submittedName>
        <fullName evidence="1">Uncharacterized protein</fullName>
    </submittedName>
</protein>
<evidence type="ECO:0000313" key="2">
    <source>
        <dbReference type="Proteomes" id="UP000261560"/>
    </source>
</evidence>
<dbReference type="AlphaFoldDB" id="A0A3B3CJG6"/>
<dbReference type="Ensembl" id="ENSOMET00000034942.1">
    <property type="protein sequence ID" value="ENSOMEP00000017731.1"/>
    <property type="gene ID" value="ENSOMEG00000019428.1"/>
</dbReference>
<reference evidence="1" key="1">
    <citation type="submission" date="2025-08" db="UniProtKB">
        <authorList>
            <consortium name="Ensembl"/>
        </authorList>
    </citation>
    <scope>IDENTIFICATION</scope>
</reference>
<dbReference type="Proteomes" id="UP000261560">
    <property type="component" value="Unplaced"/>
</dbReference>
<organism evidence="1 2">
    <name type="scientific">Oryzias melastigma</name>
    <name type="common">Marine medaka</name>
    <dbReference type="NCBI Taxonomy" id="30732"/>
    <lineage>
        <taxon>Eukaryota</taxon>
        <taxon>Metazoa</taxon>
        <taxon>Chordata</taxon>
        <taxon>Craniata</taxon>
        <taxon>Vertebrata</taxon>
        <taxon>Euteleostomi</taxon>
        <taxon>Actinopterygii</taxon>
        <taxon>Neopterygii</taxon>
        <taxon>Teleostei</taxon>
        <taxon>Neoteleostei</taxon>
        <taxon>Acanthomorphata</taxon>
        <taxon>Ovalentaria</taxon>
        <taxon>Atherinomorphae</taxon>
        <taxon>Beloniformes</taxon>
        <taxon>Adrianichthyidae</taxon>
        <taxon>Oryziinae</taxon>
        <taxon>Oryzias</taxon>
    </lineage>
</organism>
<dbReference type="PaxDb" id="30732-ENSOMEP00000017731"/>
<evidence type="ECO:0000313" key="1">
    <source>
        <dbReference type="Ensembl" id="ENSOMEP00000017731.1"/>
    </source>
</evidence>